<protein>
    <submittedName>
        <fullName evidence="1">Uncharacterized protein</fullName>
    </submittedName>
</protein>
<dbReference type="EMBL" id="JABEZZ010000003">
    <property type="protein sequence ID" value="MBA0582013.1"/>
    <property type="molecule type" value="Genomic_DNA"/>
</dbReference>
<gene>
    <name evidence="1" type="ORF">Gorai_024167</name>
</gene>
<sequence length="23" mass="2847">MLEMLPMHMCYHLRILQLVVDIF</sequence>
<dbReference type="Proteomes" id="UP000593578">
    <property type="component" value="Unassembled WGS sequence"/>
</dbReference>
<comment type="caution">
    <text evidence="1">The sequence shown here is derived from an EMBL/GenBank/DDBJ whole genome shotgun (WGS) entry which is preliminary data.</text>
</comment>
<dbReference type="AlphaFoldDB" id="A0A7J8NYK3"/>
<evidence type="ECO:0000313" key="1">
    <source>
        <dbReference type="EMBL" id="MBA0582013.1"/>
    </source>
</evidence>
<evidence type="ECO:0000313" key="2">
    <source>
        <dbReference type="Proteomes" id="UP000593578"/>
    </source>
</evidence>
<accession>A0A7J8NYK3</accession>
<organism evidence="1 2">
    <name type="scientific">Gossypium raimondii</name>
    <name type="common">Peruvian cotton</name>
    <name type="synonym">Gossypium klotzschianum subsp. raimondii</name>
    <dbReference type="NCBI Taxonomy" id="29730"/>
    <lineage>
        <taxon>Eukaryota</taxon>
        <taxon>Viridiplantae</taxon>
        <taxon>Streptophyta</taxon>
        <taxon>Embryophyta</taxon>
        <taxon>Tracheophyta</taxon>
        <taxon>Spermatophyta</taxon>
        <taxon>Magnoliopsida</taxon>
        <taxon>eudicotyledons</taxon>
        <taxon>Gunneridae</taxon>
        <taxon>Pentapetalae</taxon>
        <taxon>rosids</taxon>
        <taxon>malvids</taxon>
        <taxon>Malvales</taxon>
        <taxon>Malvaceae</taxon>
        <taxon>Malvoideae</taxon>
        <taxon>Gossypium</taxon>
    </lineage>
</organism>
<proteinExistence type="predicted"/>
<name>A0A7J8NYK3_GOSRA</name>
<reference evidence="1 2" key="1">
    <citation type="journal article" date="2019" name="Genome Biol. Evol.">
        <title>Insights into the evolution of the New World diploid cottons (Gossypium, subgenus Houzingenia) based on genome sequencing.</title>
        <authorList>
            <person name="Grover C.E."/>
            <person name="Arick M.A. 2nd"/>
            <person name="Thrash A."/>
            <person name="Conover J.L."/>
            <person name="Sanders W.S."/>
            <person name="Peterson D.G."/>
            <person name="Frelichowski J.E."/>
            <person name="Scheffler J.A."/>
            <person name="Scheffler B.E."/>
            <person name="Wendel J.F."/>
        </authorList>
    </citation>
    <scope>NUCLEOTIDE SEQUENCE [LARGE SCALE GENOMIC DNA]</scope>
    <source>
        <strain evidence="1">8</strain>
        <tissue evidence="1">Leaf</tissue>
    </source>
</reference>